<protein>
    <submittedName>
        <fullName evidence="1">Uncharacterized protein</fullName>
    </submittedName>
</protein>
<accession>A0AAU8MT52</accession>
<reference evidence="1" key="1">
    <citation type="submission" date="2024-06" db="EMBL/GenBank/DDBJ databases">
        <authorList>
            <person name="Li S."/>
        </authorList>
    </citation>
    <scope>NUCLEOTIDE SEQUENCE</scope>
    <source>
        <strain evidence="1">SR10</strain>
    </source>
</reference>
<proteinExistence type="predicted"/>
<sequence length="208" mass="24553">MLHSETGKDPVSVALPRGKSLWGDALFFRFKSERDESELLRQQLSERPFAATGTDDRADLSFLRPGEWVFAPFKEALIAAVTRWDQIGIKTRWYNWQADTNASPSYEDFVRDHQEREALFQNNRMTLFEARDHVLYTPATFTGYWLLENLPKGMRMMDWFGLRYRHCIKRDATPREAKCIMQEATFDHWRYAPPNGLKLLDGRRGEWR</sequence>
<evidence type="ECO:0000313" key="1">
    <source>
        <dbReference type="EMBL" id="XCO75455.1"/>
    </source>
</evidence>
<dbReference type="AlphaFoldDB" id="A0AAU8MT52"/>
<organism evidence="1">
    <name type="scientific">Lysobacter firmicutimachus</name>
    <dbReference type="NCBI Taxonomy" id="1792846"/>
    <lineage>
        <taxon>Bacteria</taxon>
        <taxon>Pseudomonadati</taxon>
        <taxon>Pseudomonadota</taxon>
        <taxon>Gammaproteobacteria</taxon>
        <taxon>Lysobacterales</taxon>
        <taxon>Lysobacteraceae</taxon>
        <taxon>Lysobacter</taxon>
    </lineage>
</organism>
<dbReference type="RefSeq" id="WP_363798498.1">
    <property type="nucleotide sequence ID" value="NZ_CP159925.1"/>
</dbReference>
<dbReference type="EMBL" id="CP159925">
    <property type="protein sequence ID" value="XCO75455.1"/>
    <property type="molecule type" value="Genomic_DNA"/>
</dbReference>
<gene>
    <name evidence="1" type="ORF">ABU614_01250</name>
</gene>
<name>A0AAU8MT52_9GAMM</name>